<dbReference type="GO" id="GO:0000049">
    <property type="term" value="F:tRNA binding"/>
    <property type="evidence" value="ECO:0007669"/>
    <property type="project" value="UniProtKB-KW"/>
</dbReference>
<dbReference type="Pfam" id="PF01195">
    <property type="entry name" value="Pept_tRNA_hydro"/>
    <property type="match status" value="1"/>
</dbReference>
<evidence type="ECO:0000313" key="5">
    <source>
        <dbReference type="Proteomes" id="UP000054251"/>
    </source>
</evidence>
<dbReference type="RefSeq" id="XP_015469167.1">
    <property type="nucleotide sequence ID" value="XM_015610029.1"/>
</dbReference>
<proteinExistence type="predicted"/>
<keyword evidence="5" id="KW-1185">Reference proteome</keyword>
<dbReference type="OrthoDB" id="1711136at2759"/>
<accession>A0A0V1Q3N1</accession>
<dbReference type="Proteomes" id="UP000054251">
    <property type="component" value="Unassembled WGS sequence"/>
</dbReference>
<dbReference type="PANTHER" id="PTHR17224:SF1">
    <property type="entry name" value="PEPTIDYL-TRNA HYDROLASE"/>
    <property type="match status" value="1"/>
</dbReference>
<keyword evidence="1" id="KW-0820">tRNA-binding</keyword>
<reference evidence="4 5" key="1">
    <citation type="submission" date="2015-11" db="EMBL/GenBank/DDBJ databases">
        <title>The genome of Debaryomyces fabryi.</title>
        <authorList>
            <person name="Tafer H."/>
            <person name="Lopandic K."/>
        </authorList>
    </citation>
    <scope>NUCLEOTIDE SEQUENCE [LARGE SCALE GENOMIC DNA]</scope>
    <source>
        <strain evidence="4 5">CBS 789</strain>
    </source>
</reference>
<keyword evidence="2" id="KW-0378">Hydrolase</keyword>
<evidence type="ECO:0000313" key="4">
    <source>
        <dbReference type="EMBL" id="KSA03065.1"/>
    </source>
</evidence>
<protein>
    <recommendedName>
        <fullName evidence="6">Peptidyl-tRNA hydrolase</fullName>
    </recommendedName>
</protein>
<comment type="caution">
    <text evidence="4">The sequence shown here is derived from an EMBL/GenBank/DDBJ whole genome shotgun (WGS) entry which is preliminary data.</text>
</comment>
<dbReference type="InterPro" id="IPR036416">
    <property type="entry name" value="Pept_tRNA_hydro_sf"/>
</dbReference>
<dbReference type="PANTHER" id="PTHR17224">
    <property type="entry name" value="PEPTIDYL-TRNA HYDROLASE"/>
    <property type="match status" value="1"/>
</dbReference>
<dbReference type="Gene3D" id="3.40.50.1470">
    <property type="entry name" value="Peptidyl-tRNA hydrolase"/>
    <property type="match status" value="1"/>
</dbReference>
<organism evidence="4 5">
    <name type="scientific">Debaryomyces fabryi</name>
    <dbReference type="NCBI Taxonomy" id="58627"/>
    <lineage>
        <taxon>Eukaryota</taxon>
        <taxon>Fungi</taxon>
        <taxon>Dikarya</taxon>
        <taxon>Ascomycota</taxon>
        <taxon>Saccharomycotina</taxon>
        <taxon>Pichiomycetes</taxon>
        <taxon>Debaryomycetaceae</taxon>
        <taxon>Debaryomyces</taxon>
    </lineage>
</organism>
<dbReference type="InterPro" id="IPR001328">
    <property type="entry name" value="Pept_tRNA_hydro"/>
</dbReference>
<dbReference type="EMBL" id="LMYN01000015">
    <property type="protein sequence ID" value="KSA03065.1"/>
    <property type="molecule type" value="Genomic_DNA"/>
</dbReference>
<evidence type="ECO:0008006" key="6">
    <source>
        <dbReference type="Google" id="ProtNLM"/>
    </source>
</evidence>
<dbReference type="GeneID" id="26838208"/>
<dbReference type="GO" id="GO:0004045">
    <property type="term" value="F:peptidyl-tRNA hydrolase activity"/>
    <property type="evidence" value="ECO:0007669"/>
    <property type="project" value="InterPro"/>
</dbReference>
<evidence type="ECO:0000256" key="2">
    <source>
        <dbReference type="ARBA" id="ARBA00022801"/>
    </source>
</evidence>
<evidence type="ECO:0000256" key="1">
    <source>
        <dbReference type="ARBA" id="ARBA00022555"/>
    </source>
</evidence>
<name>A0A0V1Q3N1_9ASCO</name>
<dbReference type="AlphaFoldDB" id="A0A0V1Q3N1"/>
<gene>
    <name evidence="4" type="ORF">AC631_01199</name>
</gene>
<evidence type="ECO:0000256" key="3">
    <source>
        <dbReference type="ARBA" id="ARBA00022884"/>
    </source>
</evidence>
<keyword evidence="3" id="KW-0694">RNA-binding</keyword>
<sequence>MSIIAEKQFIIFSIGNPGPINRHSTGHLVLKELIEYFDAKQLVKPLSNSMYSMTEIDNLALVKSNSYINDSSKLLKQYIEQERIGLAQAVLVILYDEFDLDLGKVRISQFKKNESHNGVRSLKEYISRQPSDLRVYKLGIGIGPKPSNATTSTMSSWVLSNYKPEEREIIDNVSIPLAIDYIDHIIDANGEIPDCSKLNASFTKRSKLQA</sequence>
<dbReference type="SUPFAM" id="SSF53178">
    <property type="entry name" value="Peptidyl-tRNA hydrolase-like"/>
    <property type="match status" value="1"/>
</dbReference>